<evidence type="ECO:0000256" key="2">
    <source>
        <dbReference type="ARBA" id="ARBA00022525"/>
    </source>
</evidence>
<dbReference type="PANTHER" id="PTHR38340">
    <property type="entry name" value="S-LAYER PROTEIN"/>
    <property type="match status" value="1"/>
</dbReference>
<evidence type="ECO:0000313" key="3">
    <source>
        <dbReference type="EMBL" id="NVD43382.1"/>
    </source>
</evidence>
<keyword evidence="4" id="KW-1185">Reference proteome</keyword>
<proteinExistence type="predicted"/>
<dbReference type="Pfam" id="PF00353">
    <property type="entry name" value="HemolysinCabind"/>
    <property type="match status" value="6"/>
</dbReference>
<dbReference type="AlphaFoldDB" id="A0A7Y6URI5"/>
<name>A0A7Y6URI5_9HYPH</name>
<protein>
    <submittedName>
        <fullName evidence="3">Uncharacterized protein</fullName>
    </submittedName>
</protein>
<dbReference type="RefSeq" id="WP_176356695.1">
    <property type="nucleotide sequence ID" value="NZ_JABWDU010000021.1"/>
</dbReference>
<organism evidence="3 4">
    <name type="scientific">Ensifer oleiphilus</name>
    <dbReference type="NCBI Taxonomy" id="2742698"/>
    <lineage>
        <taxon>Bacteria</taxon>
        <taxon>Pseudomonadati</taxon>
        <taxon>Pseudomonadota</taxon>
        <taxon>Alphaproteobacteria</taxon>
        <taxon>Hyphomicrobiales</taxon>
        <taxon>Rhizobiaceae</taxon>
        <taxon>Sinorhizobium/Ensifer group</taxon>
        <taxon>Ensifer</taxon>
    </lineage>
</organism>
<dbReference type="Pfam" id="PF17963">
    <property type="entry name" value="Big_9"/>
    <property type="match status" value="1"/>
</dbReference>
<dbReference type="GO" id="GO:0005576">
    <property type="term" value="C:extracellular region"/>
    <property type="evidence" value="ECO:0007669"/>
    <property type="project" value="UniProtKB-SubCell"/>
</dbReference>
<gene>
    <name evidence="3" type="ORF">HT585_31465</name>
</gene>
<dbReference type="InterPro" id="IPR050557">
    <property type="entry name" value="RTX_toxin/Mannuronan_C5-epim"/>
</dbReference>
<accession>A0A7Y6URI5</accession>
<dbReference type="InterPro" id="IPR018511">
    <property type="entry name" value="Hemolysin-typ_Ca-bd_CS"/>
</dbReference>
<keyword evidence="2" id="KW-0964">Secreted</keyword>
<evidence type="ECO:0000313" key="4">
    <source>
        <dbReference type="Proteomes" id="UP000520198"/>
    </source>
</evidence>
<dbReference type="InterPro" id="IPR001343">
    <property type="entry name" value="Hemolysn_Ca-bd"/>
</dbReference>
<dbReference type="PROSITE" id="PS00330">
    <property type="entry name" value="HEMOLYSIN_CALCIUM"/>
    <property type="match status" value="3"/>
</dbReference>
<evidence type="ECO:0000256" key="1">
    <source>
        <dbReference type="ARBA" id="ARBA00004613"/>
    </source>
</evidence>
<dbReference type="Proteomes" id="UP000520198">
    <property type="component" value="Unassembled WGS sequence"/>
</dbReference>
<dbReference type="InterPro" id="IPR011049">
    <property type="entry name" value="Serralysin-like_metalloprot_C"/>
</dbReference>
<dbReference type="PANTHER" id="PTHR38340:SF1">
    <property type="entry name" value="S-LAYER PROTEIN"/>
    <property type="match status" value="1"/>
</dbReference>
<sequence length="1232" mass="130461">MLNDNDIATLRSFTNAGDRISYYQYLIEKGDRYAALAQGVVTNSNLAGAVANAFAVHKASQIANISLTSGDLAQISLDLMQADFNARLQSSNGMIGRSQITQYHIDVFAAHNLPPQAWTAYIPLSLAETEGTADALWDQLLDPNFYSATSFLDQIALLVGNKINDPVLGGGWNQDVTIAFAAAATTGAGSHAYGNFQVSWGEVANVIGGSQHSDTLLGSDLNDVIMTFDGGSNSADGGSGNDRIHGGFYVDELKGGDGRDAIFGYGEGDRIIGGHGSDYIDGGDGNDVITAGEFEEVEPGRIVHVDGGNDTIFAGDGRDTVEIVAGYDIVSLGSGDDEIAIQNNTGRAVIWGGAGNDSLTFTVGGTVLFVDAPNVSDQLLKNLDQDSLRDHIRSTFPIFQEAIVTTIVINVDQNDKIKLGDNHLNLFNIEEERTDYPEGDWIFDYTSRGYSTDDGYEVYWATSQTKTSGYNIQRDIKLFGNEASSVTVWGGDVPGVRVDGLDVFGLKSGDAGILLPSNKPSFEEHLVKTTRAIQDDGVTREVTYDHLLKRIYYTPANVEVVGEETNQISSTYGSDLVPPDFYSGTRPQIDLNQFQKDPAVPPQEDPIQGTDGDDVLTGSVNNDLIYGAAGDDVIDGRAGADEIAGELGNDTLRGGTGSDAYTYARGDGDDTIIELVGGGANDTLRLTDVALGEITFVRNGSDLNVVVAESEPGAGDGGAILLKDTLGGTNGQGIETIVFADGSKLDLNSLEGTGSAADDRFVGNGRQQNFSGRGGFDTVSYEHSLLAVQVNLKTGQGVGGDADRDTYDSIEGVVGSRNNDELNGSDAGNKLYGSGGNDILYGGLGDDILDGGAGDNDQVNYDGYATDYVFRRNADGTTAVHNSEYGDDTLVSIKGVWFLAEAAWYDLTRLHSNRGSNDVWGTAGDDYLEGTQAGDVIHGGEGSDTLYGGRGDDTLLGEGGGYNQVDYDGKASDYIFVRNADGTTTVVSDVYGTDILSEIHGVWFRGEEQWRSLSSLHENRWIGTDDVVSTTSGTAIDLNQQDNDIIPAGANVVQHIWTQPQHGSVEWNEQTRTFTYTPDAGFVGTDTLIYGLHDGDNGGAVMTPEGVKVTIRVGPGDPTKGQTVTVGQGADYYGGTALNDTINFVGGAGNYVNGGDGNDIIVFSGSSADYKILGQGDHFTISHLTNGDIVQFTAVEDIGFANGIISLDDIIANSGHLPGDTWFEPEPIGGLV</sequence>
<reference evidence="3 4" key="1">
    <citation type="submission" date="2020-06" db="EMBL/GenBank/DDBJ databases">
        <authorList>
            <person name="Grouzdev D.S."/>
        </authorList>
    </citation>
    <scope>NUCLEOTIDE SEQUENCE [LARGE SCALE GENOMIC DNA]</scope>
    <source>
        <strain evidence="3 4">HO-A22</strain>
    </source>
</reference>
<comment type="caution">
    <text evidence="3">The sequence shown here is derived from an EMBL/GenBank/DDBJ whole genome shotgun (WGS) entry which is preliminary data.</text>
</comment>
<dbReference type="Gene3D" id="2.60.40.3440">
    <property type="match status" value="1"/>
</dbReference>
<dbReference type="SUPFAM" id="SSF51120">
    <property type="entry name" value="beta-Roll"/>
    <property type="match status" value="5"/>
</dbReference>
<dbReference type="GO" id="GO:0005509">
    <property type="term" value="F:calcium ion binding"/>
    <property type="evidence" value="ECO:0007669"/>
    <property type="project" value="InterPro"/>
</dbReference>
<dbReference type="EMBL" id="JABWDU010000021">
    <property type="protein sequence ID" value="NVD43382.1"/>
    <property type="molecule type" value="Genomic_DNA"/>
</dbReference>
<dbReference type="PRINTS" id="PR00313">
    <property type="entry name" value="CABNDNGRPT"/>
</dbReference>
<dbReference type="Gene3D" id="2.150.10.10">
    <property type="entry name" value="Serralysin-like metalloprotease, C-terminal"/>
    <property type="match status" value="3"/>
</dbReference>
<comment type="subcellular location">
    <subcellularLocation>
        <location evidence="1">Secreted</location>
    </subcellularLocation>
</comment>